<dbReference type="PANTHER" id="PTHR40277">
    <property type="entry name" value="BLL5419 PROTEIN"/>
    <property type="match status" value="1"/>
</dbReference>
<dbReference type="NCBIfam" id="TIGR00374">
    <property type="entry name" value="flippase-like domain"/>
    <property type="match status" value="1"/>
</dbReference>
<dbReference type="Pfam" id="PF03706">
    <property type="entry name" value="LPG_synthase_TM"/>
    <property type="match status" value="1"/>
</dbReference>
<feature type="transmembrane region" description="Helical" evidence="6">
    <location>
        <begin position="118"/>
        <end position="144"/>
    </location>
</feature>
<evidence type="ECO:0000256" key="4">
    <source>
        <dbReference type="ARBA" id="ARBA00022989"/>
    </source>
</evidence>
<comment type="subcellular location">
    <subcellularLocation>
        <location evidence="1">Cell membrane</location>
        <topology evidence="1">Multi-pass membrane protein</topology>
    </subcellularLocation>
</comment>
<dbReference type="EMBL" id="JAMXIB010000002">
    <property type="protein sequence ID" value="MCO5724008.1"/>
    <property type="molecule type" value="Genomic_DNA"/>
</dbReference>
<reference evidence="7 8" key="1">
    <citation type="submission" date="2022-06" db="EMBL/GenBank/DDBJ databases">
        <authorList>
            <person name="Xuan X."/>
        </authorList>
    </citation>
    <scope>NUCLEOTIDE SEQUENCE [LARGE SCALE GENOMIC DNA]</scope>
    <source>
        <strain evidence="7 8">2V75</strain>
    </source>
</reference>
<dbReference type="Proteomes" id="UP001206312">
    <property type="component" value="Unassembled WGS sequence"/>
</dbReference>
<evidence type="ECO:0000256" key="6">
    <source>
        <dbReference type="SAM" id="Phobius"/>
    </source>
</evidence>
<evidence type="ECO:0000256" key="5">
    <source>
        <dbReference type="ARBA" id="ARBA00023136"/>
    </source>
</evidence>
<feature type="transmembrane region" description="Helical" evidence="6">
    <location>
        <begin position="9"/>
        <end position="30"/>
    </location>
</feature>
<feature type="transmembrane region" description="Helical" evidence="6">
    <location>
        <begin position="216"/>
        <end position="238"/>
    </location>
</feature>
<evidence type="ECO:0000313" key="7">
    <source>
        <dbReference type="EMBL" id="MCO5724008.1"/>
    </source>
</evidence>
<keyword evidence="8" id="KW-1185">Reference proteome</keyword>
<comment type="caution">
    <text evidence="7">The sequence shown here is derived from an EMBL/GenBank/DDBJ whole genome shotgun (WGS) entry which is preliminary data.</text>
</comment>
<organism evidence="7 8">
    <name type="scientific">Robiginitalea marina</name>
    <dbReference type="NCBI Taxonomy" id="2954105"/>
    <lineage>
        <taxon>Bacteria</taxon>
        <taxon>Pseudomonadati</taxon>
        <taxon>Bacteroidota</taxon>
        <taxon>Flavobacteriia</taxon>
        <taxon>Flavobacteriales</taxon>
        <taxon>Flavobacteriaceae</taxon>
        <taxon>Robiginitalea</taxon>
    </lineage>
</organism>
<keyword evidence="3 6" id="KW-0812">Transmembrane</keyword>
<dbReference type="RefSeq" id="WP_252740380.1">
    <property type="nucleotide sequence ID" value="NZ_JAMXIB010000002.1"/>
</dbReference>
<sequence>MGRLRKKGIVLLKIAFSGLLLYLVFTRIPFAEVWKVLLGARPGYLLGALIFFALSKGVAAERLNLYFHSIGIPLSRGSNLRLYLLGMFYNLFLPGGIGGDAYKGFLLHRTFGASGRKLASVLLLDRVSGLFLLYLLSLFFLLWLPLEPLASYRLLALPLAGLSLAVFWMAHRKGFSYLMPIFWPSLGYSALVQIAQLACVALILGALGVTEMQVSYLLVFLVSSIVAVLPITIGGVGSRELVFFYGAKWLALDDGTSIGVSMAFFLITALVSLFGMAYHFRKPGLTLSGAPAD</sequence>
<evidence type="ECO:0000313" key="8">
    <source>
        <dbReference type="Proteomes" id="UP001206312"/>
    </source>
</evidence>
<dbReference type="PANTHER" id="PTHR40277:SF1">
    <property type="entry name" value="BLL5419 PROTEIN"/>
    <property type="match status" value="1"/>
</dbReference>
<name>A0ABT1AVC3_9FLAO</name>
<keyword evidence="4 6" id="KW-1133">Transmembrane helix</keyword>
<accession>A0ABT1AVC3</accession>
<evidence type="ECO:0000256" key="3">
    <source>
        <dbReference type="ARBA" id="ARBA00022692"/>
    </source>
</evidence>
<protein>
    <submittedName>
        <fullName evidence="7">Flippase-like domain-containing protein</fullName>
    </submittedName>
</protein>
<feature type="transmembrane region" description="Helical" evidence="6">
    <location>
        <begin position="151"/>
        <end position="170"/>
    </location>
</feature>
<keyword evidence="2" id="KW-1003">Cell membrane</keyword>
<feature type="transmembrane region" description="Helical" evidence="6">
    <location>
        <begin position="258"/>
        <end position="278"/>
    </location>
</feature>
<evidence type="ECO:0000256" key="2">
    <source>
        <dbReference type="ARBA" id="ARBA00022475"/>
    </source>
</evidence>
<feature type="transmembrane region" description="Helical" evidence="6">
    <location>
        <begin position="80"/>
        <end position="98"/>
    </location>
</feature>
<dbReference type="InterPro" id="IPR022791">
    <property type="entry name" value="L-PG_synthase/AglD"/>
</dbReference>
<gene>
    <name evidence="7" type="ORF">NG653_04015</name>
</gene>
<keyword evidence="5 6" id="KW-0472">Membrane</keyword>
<feature type="transmembrane region" description="Helical" evidence="6">
    <location>
        <begin position="190"/>
        <end position="209"/>
    </location>
</feature>
<evidence type="ECO:0000256" key="1">
    <source>
        <dbReference type="ARBA" id="ARBA00004651"/>
    </source>
</evidence>
<feature type="transmembrane region" description="Helical" evidence="6">
    <location>
        <begin position="42"/>
        <end position="59"/>
    </location>
</feature>
<proteinExistence type="predicted"/>